<reference evidence="3 4" key="1">
    <citation type="submission" date="2024-02" db="EMBL/GenBank/DDBJ databases">
        <title>Marinospirillum sp. MEB 164 isolated from Lonar lake sediment.</title>
        <authorList>
            <person name="Joshi A."/>
            <person name="Thite S."/>
        </authorList>
    </citation>
    <scope>NUCLEOTIDE SEQUENCE [LARGE SCALE GENOMIC DNA]</scope>
    <source>
        <strain evidence="3 4">MEB164</strain>
    </source>
</reference>
<protein>
    <submittedName>
        <fullName evidence="3">GGDEF domain-containing protein</fullName>
    </submittedName>
</protein>
<name>A0ABW8Q0D4_9GAMM</name>
<evidence type="ECO:0000256" key="1">
    <source>
        <dbReference type="SAM" id="Phobius"/>
    </source>
</evidence>
<accession>A0ABW8Q0D4</accession>
<dbReference type="Proteomes" id="UP001621714">
    <property type="component" value="Unassembled WGS sequence"/>
</dbReference>
<dbReference type="InterPro" id="IPR000160">
    <property type="entry name" value="GGDEF_dom"/>
</dbReference>
<dbReference type="InterPro" id="IPR043128">
    <property type="entry name" value="Rev_trsase/Diguanyl_cyclase"/>
</dbReference>
<comment type="caution">
    <text evidence="3">The sequence shown here is derived from an EMBL/GenBank/DDBJ whole genome shotgun (WGS) entry which is preliminary data.</text>
</comment>
<dbReference type="RefSeq" id="WP_405339444.1">
    <property type="nucleotide sequence ID" value="NZ_JBANFI010000004.1"/>
</dbReference>
<dbReference type="SUPFAM" id="SSF55073">
    <property type="entry name" value="Nucleotide cyclase"/>
    <property type="match status" value="1"/>
</dbReference>
<evidence type="ECO:0000313" key="4">
    <source>
        <dbReference type="Proteomes" id="UP001621714"/>
    </source>
</evidence>
<dbReference type="SMART" id="SM00267">
    <property type="entry name" value="GGDEF"/>
    <property type="match status" value="1"/>
</dbReference>
<feature type="transmembrane region" description="Helical" evidence="1">
    <location>
        <begin position="65"/>
        <end position="84"/>
    </location>
</feature>
<keyword evidence="1" id="KW-0472">Membrane</keyword>
<dbReference type="Pfam" id="PF00990">
    <property type="entry name" value="GGDEF"/>
    <property type="match status" value="1"/>
</dbReference>
<feature type="transmembrane region" description="Helical" evidence="1">
    <location>
        <begin position="12"/>
        <end position="32"/>
    </location>
</feature>
<evidence type="ECO:0000313" key="3">
    <source>
        <dbReference type="EMBL" id="MFK7161097.1"/>
    </source>
</evidence>
<feature type="transmembrane region" description="Helical" evidence="1">
    <location>
        <begin position="39"/>
        <end position="59"/>
    </location>
</feature>
<dbReference type="EMBL" id="JBANFI010000004">
    <property type="protein sequence ID" value="MFK7161097.1"/>
    <property type="molecule type" value="Genomic_DNA"/>
</dbReference>
<feature type="transmembrane region" description="Helical" evidence="1">
    <location>
        <begin position="96"/>
        <end position="125"/>
    </location>
</feature>
<dbReference type="NCBIfam" id="TIGR00254">
    <property type="entry name" value="GGDEF"/>
    <property type="match status" value="1"/>
</dbReference>
<keyword evidence="4" id="KW-1185">Reference proteome</keyword>
<keyword evidence="1" id="KW-1133">Transmembrane helix</keyword>
<organism evidence="3 4">
    <name type="scientific">Marinospirillum alkalitolerans</name>
    <dbReference type="NCBI Taxonomy" id="3123374"/>
    <lineage>
        <taxon>Bacteria</taxon>
        <taxon>Pseudomonadati</taxon>
        <taxon>Pseudomonadota</taxon>
        <taxon>Gammaproteobacteria</taxon>
        <taxon>Oceanospirillales</taxon>
        <taxon>Oceanospirillaceae</taxon>
        <taxon>Marinospirillum</taxon>
    </lineage>
</organism>
<keyword evidence="1" id="KW-0812">Transmembrane</keyword>
<feature type="transmembrane region" description="Helical" evidence="1">
    <location>
        <begin position="137"/>
        <end position="157"/>
    </location>
</feature>
<evidence type="ECO:0000259" key="2">
    <source>
        <dbReference type="SMART" id="SM00267"/>
    </source>
</evidence>
<gene>
    <name evidence="3" type="ORF">V6U78_08620</name>
</gene>
<dbReference type="Gene3D" id="3.30.70.270">
    <property type="match status" value="1"/>
</dbReference>
<proteinExistence type="predicted"/>
<dbReference type="InterPro" id="IPR029787">
    <property type="entry name" value="Nucleotide_cyclase"/>
</dbReference>
<feature type="domain" description="GGDEF" evidence="2">
    <location>
        <begin position="159"/>
        <end position="315"/>
    </location>
</feature>
<sequence>MRIEFNPPLRQLGAFIYCLISLLMIGMAVQVYRSGYYEAILLPSLLTPVFAALAIWRWVMPSRVVYDPAALIALLGLMFFLLFQPTSPHESSQWQYVSFFFPFIAFYLLPNAVSLALSLLLLAGLTHWHLDLDSLDATLIFIGHYLLLLMIAWLYGVKHRQKTASLEQLIGQDETTGFYNRQHLQQQLKSEIARSRAMQKPLAFLLIELHQYPLLKQEFSPSSARLFLKEASRIARMNCRTGDEAYRFDEQTLLLLLPNTSMNGALVLRERLYQQLLRELSSELGPPDTSITPLVLAPGENLDQCWQRLHQSCVHSLSERV</sequence>